<dbReference type="InterPro" id="IPR031778">
    <property type="entry name" value="Sortilin_N"/>
</dbReference>
<keyword evidence="1" id="KW-0677">Repeat</keyword>
<evidence type="ECO:0000313" key="5">
    <source>
        <dbReference type="EMBL" id="WNC73643.1"/>
    </source>
</evidence>
<dbReference type="Proteomes" id="UP001258994">
    <property type="component" value="Chromosome"/>
</dbReference>
<organism evidence="5 6">
    <name type="scientific">Thalassotalea psychrophila</name>
    <dbReference type="NCBI Taxonomy" id="3065647"/>
    <lineage>
        <taxon>Bacteria</taxon>
        <taxon>Pseudomonadati</taxon>
        <taxon>Pseudomonadota</taxon>
        <taxon>Gammaproteobacteria</taxon>
        <taxon>Alteromonadales</taxon>
        <taxon>Colwelliaceae</taxon>
        <taxon>Thalassotalea</taxon>
    </lineage>
</organism>
<evidence type="ECO:0000256" key="2">
    <source>
        <dbReference type="SAM" id="MobiDB-lite"/>
    </source>
</evidence>
<dbReference type="InterPro" id="IPR015943">
    <property type="entry name" value="WD40/YVTN_repeat-like_dom_sf"/>
</dbReference>
<feature type="domain" description="Sortilin N-terminal" evidence="4">
    <location>
        <begin position="145"/>
        <end position="270"/>
    </location>
</feature>
<accession>A0ABY9TXY1</accession>
<dbReference type="PANTHER" id="PTHR43739:SF5">
    <property type="entry name" value="EXO-ALPHA-SIALIDASE"/>
    <property type="match status" value="1"/>
</dbReference>
<evidence type="ECO:0000256" key="1">
    <source>
        <dbReference type="ARBA" id="ARBA00022737"/>
    </source>
</evidence>
<feature type="signal peptide" evidence="3">
    <location>
        <begin position="1"/>
        <end position="20"/>
    </location>
</feature>
<dbReference type="InterPro" id="IPR052025">
    <property type="entry name" value="Xyloglucanase_GH74"/>
</dbReference>
<protein>
    <recommendedName>
        <fullName evidence="4">Sortilin N-terminal domain-containing protein</fullName>
    </recommendedName>
</protein>
<gene>
    <name evidence="5" type="ORF">RGQ13_06510</name>
</gene>
<dbReference type="PANTHER" id="PTHR43739">
    <property type="entry name" value="XYLOGLUCANASE (EUROFUNG)"/>
    <property type="match status" value="1"/>
</dbReference>
<dbReference type="EMBL" id="CP134145">
    <property type="protein sequence ID" value="WNC73643.1"/>
    <property type="molecule type" value="Genomic_DNA"/>
</dbReference>
<dbReference type="SUPFAM" id="SSF110296">
    <property type="entry name" value="Oligoxyloglucan reducing end-specific cellobiohydrolase"/>
    <property type="match status" value="2"/>
</dbReference>
<reference evidence="6" key="1">
    <citation type="submission" date="2023-09" db="EMBL/GenBank/DDBJ databases">
        <authorList>
            <person name="Li S."/>
            <person name="Li X."/>
            <person name="Zhang C."/>
            <person name="Zhao Z."/>
        </authorList>
    </citation>
    <scope>NUCLEOTIDE SEQUENCE [LARGE SCALE GENOMIC DNA]</scope>
    <source>
        <strain evidence="6">SQ149</strain>
    </source>
</reference>
<keyword evidence="3" id="KW-0732">Signal</keyword>
<keyword evidence="6" id="KW-1185">Reference proteome</keyword>
<dbReference type="PROSITE" id="PS51257">
    <property type="entry name" value="PROKAR_LIPOPROTEIN"/>
    <property type="match status" value="1"/>
</dbReference>
<evidence type="ECO:0000313" key="6">
    <source>
        <dbReference type="Proteomes" id="UP001258994"/>
    </source>
</evidence>
<evidence type="ECO:0000256" key="3">
    <source>
        <dbReference type="SAM" id="SignalP"/>
    </source>
</evidence>
<dbReference type="Pfam" id="PF15902">
    <property type="entry name" value="Sortilin-Vps10"/>
    <property type="match status" value="1"/>
</dbReference>
<proteinExistence type="predicted"/>
<dbReference type="Gene3D" id="2.130.10.10">
    <property type="entry name" value="YVTN repeat-like/Quinoprotein amine dehydrogenase"/>
    <property type="match status" value="4"/>
</dbReference>
<sequence length="1088" mass="120149">MKKLIALLSASAVFMIGVTACSNITGGDGATASNESSSQIPRVAKPEKLAANTDALQWRFIGPMTGNRGSAVVGHPVDKNVFFHAASNGLWKTIDAGQYWIPVGDDQFNEGSIGAVEISESHPDVMWVGTGEPQMRNNVTWGDGVYKSVDGGDTWTHMGLKDTKHISQVRIHPTNPDIVYVGAYGHAYGPNKERGVYKTVDGGNTWKQVLFKSEKAGVIDLIVSHANPDHIFAAMWEFERKAWGPKTAGPDTGLWKSTDGGETWNDISRNPGLPQDGGYGRIGVTMSAADGNRVYALIDSETKAGVYRSYDLGETWELASDYFQITGRPFYYSHIYANPSNADEIWSPNNRTFSSTDAGTTWIVEPGTKDDQHDVWIDKNDANRMIITHDGGVQVSLNGGMTWSQQFTQKLGQFYRVDTDNDFPYNVYGSMQDTNAWKVASASKWGPISITYNTILGDGETGSVFPDPNDLDIVYAIGQASTIGGTGSFSVNNLKTGENEHRGLYPEPIFGLNAHELDYRFNWNSPLFISKHDNKTLYIAGNVVFKSMDQGMSWDVISDDLTNDYKDKQLITGSGWLPEYFGQEIYSTINRMVESPLKQGLIWTGSDDGKVFITQDGGKKWADVTIPGLPKYSKIYEVEASPHAAGTAYVGISNYKTNDDYKPYLYKTTDYGKTWTNLSANLPQDNIVRTVREDITKQGLLYVGTGNGILASMDDGKSWVDISENMPAVMVTDIKVRADDLVVSTMGRGFWVLDNISPLREHNADLGNHLYDIYDYTRFAHKWWMDYAPGGDPGGMKKYFIQNLHPGQTFFELGVINGEKKRIYVDAGDAEHWGALVYFKLSAAAKDKDISISILDSHDNVIVTHPKESLVLTYTDSASESLNSGLNRFVWNMRYPMVSSIPMRPPTSIRPIATPGKYKVKLTVGSDSMVEEFSLNAHPDSPTTKDDQQEKAKFWMGLYAKAESSTQRILAALKVKADTLAKVEEMQSAGAANAVDAEKLAAEITRIVDEYEATYVPTGRTMAEVINLPAKIFTKLIQLSASMEVTENRPTQAMKNVYGKLEKLMAEADAAYDAEIKVAQANFDNAVN</sequence>
<dbReference type="RefSeq" id="WP_348392754.1">
    <property type="nucleotide sequence ID" value="NZ_CP134145.1"/>
</dbReference>
<evidence type="ECO:0000259" key="4">
    <source>
        <dbReference type="Pfam" id="PF15902"/>
    </source>
</evidence>
<name>A0ABY9TXY1_9GAMM</name>
<dbReference type="CDD" id="cd15482">
    <property type="entry name" value="Sialidase_non-viral"/>
    <property type="match status" value="1"/>
</dbReference>
<feature type="region of interest" description="Disordered" evidence="2">
    <location>
        <begin position="249"/>
        <end position="278"/>
    </location>
</feature>
<feature type="chain" id="PRO_5047235138" description="Sortilin N-terminal domain-containing protein" evidence="3">
    <location>
        <begin position="21"/>
        <end position="1088"/>
    </location>
</feature>